<gene>
    <name evidence="1" type="ORF">EZS28_024645</name>
</gene>
<sequence length="27" mass="2852">KDSIVHTSWSDLISSVKGRCSATSLSS</sequence>
<feature type="non-terminal residue" evidence="1">
    <location>
        <position position="1"/>
    </location>
</feature>
<name>A0A5J4VB93_9EUKA</name>
<proteinExistence type="predicted"/>
<evidence type="ECO:0000313" key="1">
    <source>
        <dbReference type="EMBL" id="KAA6379826.1"/>
    </source>
</evidence>
<organism evidence="1 2">
    <name type="scientific">Streblomastix strix</name>
    <dbReference type="NCBI Taxonomy" id="222440"/>
    <lineage>
        <taxon>Eukaryota</taxon>
        <taxon>Metamonada</taxon>
        <taxon>Preaxostyla</taxon>
        <taxon>Oxymonadida</taxon>
        <taxon>Streblomastigidae</taxon>
        <taxon>Streblomastix</taxon>
    </lineage>
</organism>
<dbReference type="Proteomes" id="UP000324800">
    <property type="component" value="Unassembled WGS sequence"/>
</dbReference>
<evidence type="ECO:0000313" key="2">
    <source>
        <dbReference type="Proteomes" id="UP000324800"/>
    </source>
</evidence>
<comment type="caution">
    <text evidence="1">The sequence shown here is derived from an EMBL/GenBank/DDBJ whole genome shotgun (WGS) entry which is preliminary data.</text>
</comment>
<accession>A0A5J4VB93</accession>
<reference evidence="1 2" key="1">
    <citation type="submission" date="2019-03" db="EMBL/GenBank/DDBJ databases">
        <title>Single cell metagenomics reveals metabolic interactions within the superorganism composed of flagellate Streblomastix strix and complex community of Bacteroidetes bacteria on its surface.</title>
        <authorList>
            <person name="Treitli S.C."/>
            <person name="Kolisko M."/>
            <person name="Husnik F."/>
            <person name="Keeling P."/>
            <person name="Hampl V."/>
        </authorList>
    </citation>
    <scope>NUCLEOTIDE SEQUENCE [LARGE SCALE GENOMIC DNA]</scope>
    <source>
        <strain evidence="1">ST1C</strain>
    </source>
</reference>
<dbReference type="AlphaFoldDB" id="A0A5J4VB93"/>
<protein>
    <submittedName>
        <fullName evidence="1">Uncharacterized protein</fullName>
    </submittedName>
</protein>
<dbReference type="EMBL" id="SNRW01008250">
    <property type="protein sequence ID" value="KAA6379826.1"/>
    <property type="molecule type" value="Genomic_DNA"/>
</dbReference>